<sequence>MSMEMDDVFKYSRFDPTPKEAVTYYLPRLIAGSSLNGAEKVIHEFDIYSCEPKDLAYQYDPAPHAMDTGDRFFFTTCKRKNGSSNRSARVAGGGTWTGNKTQSVFHAGVKVGEVKSLSFKKDKACTGWVMEEYRCVLPQAVVDDGEKVLCKIHLSSSSGCANARQESAAYMLRQEQEAAELPMPEPDTVNVSASLQVQKRPAPVAADDVSCSKKLRMADHVQELEEEYQDCPDWFAPSAPFSLPAEAEEDMGRFSCTVAELLGETEEEQAENNIKQFAPHFPEPASDWETEEYEEHLQMLLADGNDNEELLGETKEQADNNIKQFAPHFPDPASDWETEEYEEHLQMLLADGDDDDDEEERDAKAAEEFMMGIDNMCKSRGGRSPL</sequence>
<reference evidence="7" key="1">
    <citation type="submission" date="2023-07" db="EMBL/GenBank/DDBJ databases">
        <title>A chromosome-level genome assembly of Lolium multiflorum.</title>
        <authorList>
            <person name="Chen Y."/>
            <person name="Copetti D."/>
            <person name="Kolliker R."/>
            <person name="Studer B."/>
        </authorList>
    </citation>
    <scope>NUCLEOTIDE SEQUENCE</scope>
    <source>
        <strain evidence="7">02402/16</strain>
        <tissue evidence="7">Leaf</tissue>
    </source>
</reference>
<evidence type="ECO:0000313" key="7">
    <source>
        <dbReference type="EMBL" id="KAK1614847.1"/>
    </source>
</evidence>
<dbReference type="GO" id="GO:0003677">
    <property type="term" value="F:DNA binding"/>
    <property type="evidence" value="ECO:0007669"/>
    <property type="project" value="UniProtKB-KW"/>
</dbReference>
<keyword evidence="5" id="KW-0539">Nucleus</keyword>
<keyword evidence="8" id="KW-1185">Reference proteome</keyword>
<dbReference type="InterPro" id="IPR003441">
    <property type="entry name" value="NAC-dom"/>
</dbReference>
<proteinExistence type="predicted"/>
<dbReference type="Gene3D" id="2.170.150.80">
    <property type="entry name" value="NAC domain"/>
    <property type="match status" value="1"/>
</dbReference>
<gene>
    <name evidence="7" type="ORF">QYE76_020364</name>
</gene>
<dbReference type="AlphaFoldDB" id="A0AAD8R6W5"/>
<evidence type="ECO:0000256" key="2">
    <source>
        <dbReference type="ARBA" id="ARBA00023015"/>
    </source>
</evidence>
<dbReference type="EMBL" id="JAUUTY010000006">
    <property type="protein sequence ID" value="KAK1614847.1"/>
    <property type="molecule type" value="Genomic_DNA"/>
</dbReference>
<dbReference type="GO" id="GO:0005634">
    <property type="term" value="C:nucleus"/>
    <property type="evidence" value="ECO:0007669"/>
    <property type="project" value="UniProtKB-SubCell"/>
</dbReference>
<dbReference type="SUPFAM" id="SSF101941">
    <property type="entry name" value="NAC domain"/>
    <property type="match status" value="1"/>
</dbReference>
<name>A0AAD8R6W5_LOLMU</name>
<protein>
    <recommendedName>
        <fullName evidence="6">NAC domain-containing protein</fullName>
    </recommendedName>
</protein>
<evidence type="ECO:0000259" key="6">
    <source>
        <dbReference type="PROSITE" id="PS51005"/>
    </source>
</evidence>
<keyword evidence="2" id="KW-0805">Transcription regulation</keyword>
<comment type="subcellular location">
    <subcellularLocation>
        <location evidence="1">Nucleus</location>
    </subcellularLocation>
</comment>
<feature type="domain" description="NAC" evidence="6">
    <location>
        <begin position="8"/>
        <end position="155"/>
    </location>
</feature>
<dbReference type="GO" id="GO:0006355">
    <property type="term" value="P:regulation of DNA-templated transcription"/>
    <property type="evidence" value="ECO:0007669"/>
    <property type="project" value="InterPro"/>
</dbReference>
<evidence type="ECO:0000313" key="8">
    <source>
        <dbReference type="Proteomes" id="UP001231189"/>
    </source>
</evidence>
<dbReference type="Proteomes" id="UP001231189">
    <property type="component" value="Unassembled WGS sequence"/>
</dbReference>
<keyword evidence="3" id="KW-0238">DNA-binding</keyword>
<keyword evidence="4" id="KW-0804">Transcription</keyword>
<evidence type="ECO:0000256" key="5">
    <source>
        <dbReference type="ARBA" id="ARBA00023242"/>
    </source>
</evidence>
<evidence type="ECO:0000256" key="1">
    <source>
        <dbReference type="ARBA" id="ARBA00004123"/>
    </source>
</evidence>
<organism evidence="7 8">
    <name type="scientific">Lolium multiflorum</name>
    <name type="common">Italian ryegrass</name>
    <name type="synonym">Lolium perenne subsp. multiflorum</name>
    <dbReference type="NCBI Taxonomy" id="4521"/>
    <lineage>
        <taxon>Eukaryota</taxon>
        <taxon>Viridiplantae</taxon>
        <taxon>Streptophyta</taxon>
        <taxon>Embryophyta</taxon>
        <taxon>Tracheophyta</taxon>
        <taxon>Spermatophyta</taxon>
        <taxon>Magnoliopsida</taxon>
        <taxon>Liliopsida</taxon>
        <taxon>Poales</taxon>
        <taxon>Poaceae</taxon>
        <taxon>BOP clade</taxon>
        <taxon>Pooideae</taxon>
        <taxon>Poodae</taxon>
        <taxon>Poeae</taxon>
        <taxon>Poeae Chloroplast Group 2 (Poeae type)</taxon>
        <taxon>Loliodinae</taxon>
        <taxon>Loliinae</taxon>
        <taxon>Lolium</taxon>
    </lineage>
</organism>
<dbReference type="PROSITE" id="PS51005">
    <property type="entry name" value="NAC"/>
    <property type="match status" value="1"/>
</dbReference>
<evidence type="ECO:0000256" key="3">
    <source>
        <dbReference type="ARBA" id="ARBA00023125"/>
    </source>
</evidence>
<dbReference type="Pfam" id="PF02365">
    <property type="entry name" value="NAM"/>
    <property type="match status" value="1"/>
</dbReference>
<comment type="caution">
    <text evidence="7">The sequence shown here is derived from an EMBL/GenBank/DDBJ whole genome shotgun (WGS) entry which is preliminary data.</text>
</comment>
<accession>A0AAD8R6W5</accession>
<evidence type="ECO:0000256" key="4">
    <source>
        <dbReference type="ARBA" id="ARBA00023163"/>
    </source>
</evidence>
<dbReference type="PANTHER" id="PTHR31989">
    <property type="entry name" value="NAC DOMAIN-CONTAINING PROTEIN 82-RELATED"/>
    <property type="match status" value="1"/>
</dbReference>
<dbReference type="InterPro" id="IPR036093">
    <property type="entry name" value="NAC_dom_sf"/>
</dbReference>